<evidence type="ECO:0000313" key="1">
    <source>
        <dbReference type="EMBL" id="KGM31152.1"/>
    </source>
</evidence>
<proteinExistence type="predicted"/>
<dbReference type="Pfam" id="PF14026">
    <property type="entry name" value="SCO4226-like"/>
    <property type="match status" value="1"/>
</dbReference>
<name>A0A0A0D277_9PROT</name>
<dbReference type="RefSeq" id="WP_034846553.1">
    <property type="nucleotide sequence ID" value="NZ_JANX01000584.1"/>
</dbReference>
<dbReference type="OrthoDB" id="9800027at2"/>
<gene>
    <name evidence="1" type="ORF">P409_28860</name>
</gene>
<protein>
    <submittedName>
        <fullName evidence="1">Membrane protein</fullName>
    </submittedName>
</protein>
<organism evidence="1 2">
    <name type="scientific">Inquilinus limosus MP06</name>
    <dbReference type="NCBI Taxonomy" id="1398085"/>
    <lineage>
        <taxon>Bacteria</taxon>
        <taxon>Pseudomonadati</taxon>
        <taxon>Pseudomonadota</taxon>
        <taxon>Alphaproteobacteria</taxon>
        <taxon>Rhodospirillales</taxon>
        <taxon>Rhodospirillaceae</taxon>
        <taxon>Inquilinus</taxon>
    </lineage>
</organism>
<comment type="caution">
    <text evidence="1">The sequence shown here is derived from an EMBL/GenBank/DDBJ whole genome shotgun (WGS) entry which is preliminary data.</text>
</comment>
<dbReference type="InterPro" id="IPR025336">
    <property type="entry name" value="SCO4226-like"/>
</dbReference>
<accession>A0A0A0D277</accession>
<dbReference type="AlphaFoldDB" id="A0A0A0D277"/>
<dbReference type="Proteomes" id="UP000029995">
    <property type="component" value="Unassembled WGS sequence"/>
</dbReference>
<evidence type="ECO:0000313" key="2">
    <source>
        <dbReference type="Proteomes" id="UP000029995"/>
    </source>
</evidence>
<dbReference type="EMBL" id="JANX01000584">
    <property type="protein sequence ID" value="KGM31152.1"/>
    <property type="molecule type" value="Genomic_DNA"/>
</dbReference>
<reference evidence="1 2" key="1">
    <citation type="submission" date="2014-01" db="EMBL/GenBank/DDBJ databases">
        <title>Genome sequence determination for a cystic fibrosis isolate, Inquilinus limosus.</title>
        <authorList>
            <person name="Pino M."/>
            <person name="Di Conza J."/>
            <person name="Gutkind G."/>
        </authorList>
    </citation>
    <scope>NUCLEOTIDE SEQUENCE [LARGE SCALE GENOMIC DNA]</scope>
    <source>
        <strain evidence="1 2">MP06</strain>
    </source>
</reference>
<sequence length="94" mass="10590">MALRKFIIERDIPDVGTLEREQLRGAAAKSNEALREIGPDIQWVESYVADNKTFCVYLAKDEGVIRKHAEISGFPATKITEIRKMIDPTTERAG</sequence>